<dbReference type="AlphaFoldDB" id="A0A4Z2HJK5"/>
<protein>
    <submittedName>
        <fullName evidence="2">Uncharacterized protein</fullName>
    </submittedName>
</protein>
<dbReference type="EMBL" id="SRLO01000225">
    <property type="protein sequence ID" value="TNN66089.1"/>
    <property type="molecule type" value="Genomic_DNA"/>
</dbReference>
<name>A0A4Z2HJK5_9TELE</name>
<keyword evidence="3" id="KW-1185">Reference proteome</keyword>
<accession>A0A4Z2HJK5</accession>
<evidence type="ECO:0000313" key="3">
    <source>
        <dbReference type="Proteomes" id="UP000314294"/>
    </source>
</evidence>
<sequence length="79" mass="8671">MCRDGFVLSRYGKGSLALDVAIEPSESHKWFIAVRECHRLPVMPRSIPASNSQSINGDGRRVPGGPDSLKTSLHLEEPL</sequence>
<evidence type="ECO:0000313" key="2">
    <source>
        <dbReference type="EMBL" id="TNN66089.1"/>
    </source>
</evidence>
<evidence type="ECO:0000256" key="1">
    <source>
        <dbReference type="SAM" id="MobiDB-lite"/>
    </source>
</evidence>
<proteinExistence type="predicted"/>
<feature type="region of interest" description="Disordered" evidence="1">
    <location>
        <begin position="45"/>
        <end position="79"/>
    </location>
</feature>
<gene>
    <name evidence="2" type="ORF">EYF80_023717</name>
</gene>
<reference evidence="2 3" key="1">
    <citation type="submission" date="2019-03" db="EMBL/GenBank/DDBJ databases">
        <title>First draft genome of Liparis tanakae, snailfish: a comprehensive survey of snailfish specific genes.</title>
        <authorList>
            <person name="Kim W."/>
            <person name="Song I."/>
            <person name="Jeong J.-H."/>
            <person name="Kim D."/>
            <person name="Kim S."/>
            <person name="Ryu S."/>
            <person name="Song J.Y."/>
            <person name="Lee S.K."/>
        </authorList>
    </citation>
    <scope>NUCLEOTIDE SEQUENCE [LARGE SCALE GENOMIC DNA]</scope>
    <source>
        <tissue evidence="2">Muscle</tissue>
    </source>
</reference>
<organism evidence="2 3">
    <name type="scientific">Liparis tanakae</name>
    <name type="common">Tanaka's snailfish</name>
    <dbReference type="NCBI Taxonomy" id="230148"/>
    <lineage>
        <taxon>Eukaryota</taxon>
        <taxon>Metazoa</taxon>
        <taxon>Chordata</taxon>
        <taxon>Craniata</taxon>
        <taxon>Vertebrata</taxon>
        <taxon>Euteleostomi</taxon>
        <taxon>Actinopterygii</taxon>
        <taxon>Neopterygii</taxon>
        <taxon>Teleostei</taxon>
        <taxon>Neoteleostei</taxon>
        <taxon>Acanthomorphata</taxon>
        <taxon>Eupercaria</taxon>
        <taxon>Perciformes</taxon>
        <taxon>Cottioidei</taxon>
        <taxon>Cottales</taxon>
        <taxon>Liparidae</taxon>
        <taxon>Liparis</taxon>
    </lineage>
</organism>
<comment type="caution">
    <text evidence="2">The sequence shown here is derived from an EMBL/GenBank/DDBJ whole genome shotgun (WGS) entry which is preliminary data.</text>
</comment>
<dbReference type="Proteomes" id="UP000314294">
    <property type="component" value="Unassembled WGS sequence"/>
</dbReference>